<dbReference type="InterPro" id="IPR000835">
    <property type="entry name" value="HTH_MarR-typ"/>
</dbReference>
<gene>
    <name evidence="5" type="primary">mgrA</name>
    <name evidence="6" type="ORF">IHBHHGIJ_02835</name>
    <name evidence="5" type="ORF">KFEGEMFD_02207</name>
</gene>
<proteinExistence type="predicted"/>
<keyword evidence="3" id="KW-0804">Transcription</keyword>
<evidence type="ECO:0000313" key="7">
    <source>
        <dbReference type="Proteomes" id="UP000435877"/>
    </source>
</evidence>
<dbReference type="InterPro" id="IPR036388">
    <property type="entry name" value="WH-like_DNA-bd_sf"/>
</dbReference>
<dbReference type="CDD" id="cd00090">
    <property type="entry name" value="HTH_ARSR"/>
    <property type="match status" value="1"/>
</dbReference>
<protein>
    <submittedName>
        <fullName evidence="5">HTH-type transcriptional regulator MgrA</fullName>
    </submittedName>
</protein>
<evidence type="ECO:0000313" key="6">
    <source>
        <dbReference type="EMBL" id="CAA0105307.1"/>
    </source>
</evidence>
<evidence type="ECO:0000256" key="1">
    <source>
        <dbReference type="ARBA" id="ARBA00023015"/>
    </source>
</evidence>
<feature type="domain" description="HTH marR-type" evidence="4">
    <location>
        <begin position="11"/>
        <end position="143"/>
    </location>
</feature>
<organism evidence="5 8">
    <name type="scientific">Zhongshania aliphaticivorans</name>
    <dbReference type="NCBI Taxonomy" id="1470434"/>
    <lineage>
        <taxon>Bacteria</taxon>
        <taxon>Pseudomonadati</taxon>
        <taxon>Pseudomonadota</taxon>
        <taxon>Gammaproteobacteria</taxon>
        <taxon>Cellvibrionales</taxon>
        <taxon>Spongiibacteraceae</taxon>
        <taxon>Zhongshania</taxon>
    </lineage>
</organism>
<keyword evidence="1" id="KW-0805">Transcription regulation</keyword>
<dbReference type="GO" id="GO:0003677">
    <property type="term" value="F:DNA binding"/>
    <property type="evidence" value="ECO:0007669"/>
    <property type="project" value="UniProtKB-KW"/>
</dbReference>
<evidence type="ECO:0000259" key="4">
    <source>
        <dbReference type="PROSITE" id="PS50995"/>
    </source>
</evidence>
<dbReference type="Proteomes" id="UP000439591">
    <property type="component" value="Unassembled WGS sequence"/>
</dbReference>
<evidence type="ECO:0000313" key="5">
    <source>
        <dbReference type="EMBL" id="CAA0105005.1"/>
    </source>
</evidence>
<dbReference type="AlphaFoldDB" id="A0A5S9PL73"/>
<dbReference type="Proteomes" id="UP000435877">
    <property type="component" value="Unassembled WGS sequence"/>
</dbReference>
<sequence length="179" mass="20505">MELKKFKMNRIDEVLISLRRVTRAIDLHSKHLMKTAGLTAPQMLILQTLRDQGDAIISDVANQVSLSQATVTSILDRLEKRGLVMRERSRQDKRKVFACLTDTGNNLIRNAPMPLQDYFIRQFSDLQEWEQTQIISALQRVAHMMDAQHIDAAPLLDVGAIDRQSEEEGRTFGFNNNEK</sequence>
<reference evidence="7 8" key="1">
    <citation type="submission" date="2019-11" db="EMBL/GenBank/DDBJ databases">
        <authorList>
            <person name="Holert J."/>
        </authorList>
    </citation>
    <scope>NUCLEOTIDE SEQUENCE [LARGE SCALE GENOMIC DNA]</scope>
    <source>
        <strain evidence="5">BC3_2A</strain>
        <strain evidence="6">SB11_1A</strain>
    </source>
</reference>
<dbReference type="EMBL" id="CACSIM010000003">
    <property type="protein sequence ID" value="CAA0105005.1"/>
    <property type="molecule type" value="Genomic_DNA"/>
</dbReference>
<dbReference type="PANTHER" id="PTHR42756">
    <property type="entry name" value="TRANSCRIPTIONAL REGULATOR, MARR"/>
    <property type="match status" value="1"/>
</dbReference>
<dbReference type="InterPro" id="IPR023187">
    <property type="entry name" value="Tscrpt_reg_MarR-type_CS"/>
</dbReference>
<dbReference type="Pfam" id="PF01047">
    <property type="entry name" value="MarR"/>
    <property type="match status" value="1"/>
</dbReference>
<dbReference type="PROSITE" id="PS50995">
    <property type="entry name" value="HTH_MARR_2"/>
    <property type="match status" value="1"/>
</dbReference>
<keyword evidence="2" id="KW-0238">DNA-binding</keyword>
<dbReference type="PROSITE" id="PS01117">
    <property type="entry name" value="HTH_MARR_1"/>
    <property type="match status" value="1"/>
</dbReference>
<accession>A0A5S9PL73</accession>
<dbReference type="InterPro" id="IPR011991">
    <property type="entry name" value="ArsR-like_HTH"/>
</dbReference>
<evidence type="ECO:0000256" key="3">
    <source>
        <dbReference type="ARBA" id="ARBA00023163"/>
    </source>
</evidence>
<dbReference type="EMBL" id="CACSIK010000002">
    <property type="protein sequence ID" value="CAA0105307.1"/>
    <property type="molecule type" value="Genomic_DNA"/>
</dbReference>
<keyword evidence="7" id="KW-1185">Reference proteome</keyword>
<name>A0A5S9PL73_9GAMM</name>
<dbReference type="Gene3D" id="1.10.10.10">
    <property type="entry name" value="Winged helix-like DNA-binding domain superfamily/Winged helix DNA-binding domain"/>
    <property type="match status" value="1"/>
</dbReference>
<dbReference type="InterPro" id="IPR036390">
    <property type="entry name" value="WH_DNA-bd_sf"/>
</dbReference>
<evidence type="ECO:0000256" key="2">
    <source>
        <dbReference type="ARBA" id="ARBA00023125"/>
    </source>
</evidence>
<dbReference type="SUPFAM" id="SSF46785">
    <property type="entry name" value="Winged helix' DNA-binding domain"/>
    <property type="match status" value="1"/>
</dbReference>
<evidence type="ECO:0000313" key="8">
    <source>
        <dbReference type="Proteomes" id="UP000439591"/>
    </source>
</evidence>
<dbReference type="PANTHER" id="PTHR42756:SF1">
    <property type="entry name" value="TRANSCRIPTIONAL REPRESSOR OF EMRAB OPERON"/>
    <property type="match status" value="1"/>
</dbReference>
<dbReference type="GO" id="GO:0003700">
    <property type="term" value="F:DNA-binding transcription factor activity"/>
    <property type="evidence" value="ECO:0007669"/>
    <property type="project" value="InterPro"/>
</dbReference>
<dbReference type="SMART" id="SM00347">
    <property type="entry name" value="HTH_MARR"/>
    <property type="match status" value="1"/>
</dbReference>